<sequence>MYSQSEGAELLENISTENYK</sequence>
<proteinExistence type="predicted"/>
<evidence type="ECO:0000313" key="3">
    <source>
        <dbReference type="Proteomes" id="UP000054988"/>
    </source>
</evidence>
<dbReference type="Proteomes" id="UP000054988">
    <property type="component" value="Unassembled WGS sequence"/>
</dbReference>
<accession>A0A0W0FZ31</accession>
<comment type="caution">
    <text evidence="2">The sequence shown here is derived from an EMBL/GenBank/DDBJ whole genome shotgun (WGS) entry which is preliminary data.</text>
</comment>
<gene>
    <name evidence="2" type="ORF">WG66_5718</name>
</gene>
<feature type="region of interest" description="Disordered" evidence="1">
    <location>
        <begin position="1"/>
        <end position="20"/>
    </location>
</feature>
<evidence type="ECO:0000313" key="2">
    <source>
        <dbReference type="EMBL" id="KTB41569.1"/>
    </source>
</evidence>
<dbReference type="EMBL" id="LATX01001438">
    <property type="protein sequence ID" value="KTB41569.1"/>
    <property type="molecule type" value="Genomic_DNA"/>
</dbReference>
<protein>
    <submittedName>
        <fullName evidence="2">Uncharacterized protein</fullName>
    </submittedName>
</protein>
<dbReference type="AlphaFoldDB" id="A0A0W0FZ31"/>
<reference evidence="2 3" key="1">
    <citation type="submission" date="2015-12" db="EMBL/GenBank/DDBJ databases">
        <title>Draft genome sequence of Moniliophthora roreri, the causal agent of frosty pod rot of cacao.</title>
        <authorList>
            <person name="Aime M.C."/>
            <person name="Diaz-Valderrama J.R."/>
            <person name="Kijpornyongpan T."/>
            <person name="Phillips-Mora W."/>
        </authorList>
    </citation>
    <scope>NUCLEOTIDE SEQUENCE [LARGE SCALE GENOMIC DNA]</scope>
    <source>
        <strain evidence="2 3">MCA 2952</strain>
    </source>
</reference>
<name>A0A0W0FZ31_MONRR</name>
<evidence type="ECO:0000256" key="1">
    <source>
        <dbReference type="SAM" id="MobiDB-lite"/>
    </source>
</evidence>
<organism evidence="2 3">
    <name type="scientific">Moniliophthora roreri</name>
    <name type="common">Frosty pod rot fungus</name>
    <name type="synonym">Monilia roreri</name>
    <dbReference type="NCBI Taxonomy" id="221103"/>
    <lineage>
        <taxon>Eukaryota</taxon>
        <taxon>Fungi</taxon>
        <taxon>Dikarya</taxon>
        <taxon>Basidiomycota</taxon>
        <taxon>Agaricomycotina</taxon>
        <taxon>Agaricomycetes</taxon>
        <taxon>Agaricomycetidae</taxon>
        <taxon>Agaricales</taxon>
        <taxon>Marasmiineae</taxon>
        <taxon>Marasmiaceae</taxon>
        <taxon>Moniliophthora</taxon>
    </lineage>
</organism>